<keyword evidence="1" id="KW-1133">Transmembrane helix</keyword>
<protein>
    <submittedName>
        <fullName evidence="2">Uncharacterized protein</fullName>
    </submittedName>
</protein>
<accession>A0A2P2R0G8</accession>
<evidence type="ECO:0000256" key="1">
    <source>
        <dbReference type="SAM" id="Phobius"/>
    </source>
</evidence>
<reference evidence="2" key="1">
    <citation type="submission" date="2018-02" db="EMBL/GenBank/DDBJ databases">
        <title>Rhizophora mucronata_Transcriptome.</title>
        <authorList>
            <person name="Meera S.P."/>
            <person name="Sreeshan A."/>
            <person name="Augustine A."/>
        </authorList>
    </citation>
    <scope>NUCLEOTIDE SEQUENCE</scope>
    <source>
        <tissue evidence="2">Leaf</tissue>
    </source>
</reference>
<organism evidence="2">
    <name type="scientific">Rhizophora mucronata</name>
    <name type="common">Asiatic mangrove</name>
    <dbReference type="NCBI Taxonomy" id="61149"/>
    <lineage>
        <taxon>Eukaryota</taxon>
        <taxon>Viridiplantae</taxon>
        <taxon>Streptophyta</taxon>
        <taxon>Embryophyta</taxon>
        <taxon>Tracheophyta</taxon>
        <taxon>Spermatophyta</taxon>
        <taxon>Magnoliopsida</taxon>
        <taxon>eudicotyledons</taxon>
        <taxon>Gunneridae</taxon>
        <taxon>Pentapetalae</taxon>
        <taxon>rosids</taxon>
        <taxon>fabids</taxon>
        <taxon>Malpighiales</taxon>
        <taxon>Rhizophoraceae</taxon>
        <taxon>Rhizophora</taxon>
    </lineage>
</organism>
<dbReference type="AlphaFoldDB" id="A0A2P2R0G8"/>
<sequence>MHTLLIWIVTYELGHVICSLIYIAKLVATNHEI</sequence>
<feature type="transmembrane region" description="Helical" evidence="1">
    <location>
        <begin position="6"/>
        <end position="28"/>
    </location>
</feature>
<keyword evidence="1" id="KW-0472">Membrane</keyword>
<name>A0A2P2R0G8_RHIMU</name>
<keyword evidence="1" id="KW-0812">Transmembrane</keyword>
<evidence type="ECO:0000313" key="2">
    <source>
        <dbReference type="EMBL" id="MBX72644.1"/>
    </source>
</evidence>
<proteinExistence type="predicted"/>
<dbReference type="EMBL" id="GGEC01092160">
    <property type="protein sequence ID" value="MBX72644.1"/>
    <property type="molecule type" value="Transcribed_RNA"/>
</dbReference>